<keyword evidence="3" id="KW-0472">Membrane</keyword>
<dbReference type="Gene3D" id="2.60.40.10">
    <property type="entry name" value="Immunoglobulins"/>
    <property type="match status" value="1"/>
</dbReference>
<evidence type="ECO:0000256" key="2">
    <source>
        <dbReference type="ARBA" id="ARBA00022692"/>
    </source>
</evidence>
<evidence type="ECO:0000259" key="4">
    <source>
        <dbReference type="SMART" id="SM00409"/>
    </source>
</evidence>
<keyword evidence="6" id="KW-1185">Reference proteome</keyword>
<dbReference type="SUPFAM" id="SSF48726">
    <property type="entry name" value="Immunoglobulin"/>
    <property type="match status" value="1"/>
</dbReference>
<dbReference type="STRING" id="205130.ENSMAMP00000019705"/>
<dbReference type="Proteomes" id="UP000261640">
    <property type="component" value="Unplaced"/>
</dbReference>
<dbReference type="GO" id="GO:0004888">
    <property type="term" value="F:transmembrane signaling receptor activity"/>
    <property type="evidence" value="ECO:0007669"/>
    <property type="project" value="TreeGrafter"/>
</dbReference>
<evidence type="ECO:0000313" key="5">
    <source>
        <dbReference type="Ensembl" id="ENSMAMP00000019705.2"/>
    </source>
</evidence>
<dbReference type="PANTHER" id="PTHR11860:SF87">
    <property type="entry name" value="CMRF35-LIKE MOLECULE 8"/>
    <property type="match status" value="1"/>
</dbReference>
<accession>A0A3Q3S8S1</accession>
<name>A0A3Q3S8S1_9TELE</name>
<dbReference type="InterPro" id="IPR003599">
    <property type="entry name" value="Ig_sub"/>
</dbReference>
<sequence>MDAASNEEVKIQLRTQLHFYSLTGENTPARQTEAYVGGNVTINCTYQKTEENNIKTFCRKKENFNCTDVISTHNAVYTQLDRISLTNNKEQQIYTVRISMLTQEDAGTYQCVTKSIYNDSSTCLTEIRLDILSKWIFLDISFYWGKCTNSMFLSKQPREQ</sequence>
<dbReference type="InterPro" id="IPR036179">
    <property type="entry name" value="Ig-like_dom_sf"/>
</dbReference>
<dbReference type="GO" id="GO:0005886">
    <property type="term" value="C:plasma membrane"/>
    <property type="evidence" value="ECO:0007669"/>
    <property type="project" value="TreeGrafter"/>
</dbReference>
<dbReference type="Pfam" id="PF07686">
    <property type="entry name" value="V-set"/>
    <property type="match status" value="1"/>
</dbReference>
<reference evidence="5" key="2">
    <citation type="submission" date="2025-09" db="UniProtKB">
        <authorList>
            <consortium name="Ensembl"/>
        </authorList>
    </citation>
    <scope>IDENTIFICATION</scope>
</reference>
<proteinExistence type="predicted"/>
<reference evidence="5" key="1">
    <citation type="submission" date="2025-08" db="UniProtKB">
        <authorList>
            <consortium name="Ensembl"/>
        </authorList>
    </citation>
    <scope>IDENTIFICATION</scope>
</reference>
<protein>
    <recommendedName>
        <fullName evidence="4">Immunoglobulin domain-containing protein</fullName>
    </recommendedName>
</protein>
<comment type="subcellular location">
    <subcellularLocation>
        <location evidence="1">Membrane</location>
    </subcellularLocation>
</comment>
<dbReference type="InterPro" id="IPR050671">
    <property type="entry name" value="CD300_family_receptors"/>
</dbReference>
<dbReference type="InterPro" id="IPR013106">
    <property type="entry name" value="Ig_V-set"/>
</dbReference>
<feature type="domain" description="Immunoglobulin" evidence="4">
    <location>
        <begin position="29"/>
        <end position="128"/>
    </location>
</feature>
<evidence type="ECO:0000256" key="1">
    <source>
        <dbReference type="ARBA" id="ARBA00004370"/>
    </source>
</evidence>
<dbReference type="SMART" id="SM00409">
    <property type="entry name" value="IG"/>
    <property type="match status" value="1"/>
</dbReference>
<dbReference type="Ensembl" id="ENSMAMT00000020229.2">
    <property type="protein sequence ID" value="ENSMAMP00000019705.2"/>
    <property type="gene ID" value="ENSMAMG00000013267.2"/>
</dbReference>
<dbReference type="AlphaFoldDB" id="A0A3Q3S8S1"/>
<dbReference type="PANTHER" id="PTHR11860">
    <property type="entry name" value="POLYMERIC-IMMUNOGLOBULIN RECEPTOR"/>
    <property type="match status" value="1"/>
</dbReference>
<keyword evidence="2" id="KW-0812">Transmembrane</keyword>
<dbReference type="InterPro" id="IPR013783">
    <property type="entry name" value="Ig-like_fold"/>
</dbReference>
<evidence type="ECO:0000256" key="3">
    <source>
        <dbReference type="ARBA" id="ARBA00023136"/>
    </source>
</evidence>
<dbReference type="GeneTree" id="ENSGT00940000177888"/>
<organism evidence="5 6">
    <name type="scientific">Mastacembelus armatus</name>
    <name type="common">zig-zag eel</name>
    <dbReference type="NCBI Taxonomy" id="205130"/>
    <lineage>
        <taxon>Eukaryota</taxon>
        <taxon>Metazoa</taxon>
        <taxon>Chordata</taxon>
        <taxon>Craniata</taxon>
        <taxon>Vertebrata</taxon>
        <taxon>Euteleostomi</taxon>
        <taxon>Actinopterygii</taxon>
        <taxon>Neopterygii</taxon>
        <taxon>Teleostei</taxon>
        <taxon>Neoteleostei</taxon>
        <taxon>Acanthomorphata</taxon>
        <taxon>Anabantaria</taxon>
        <taxon>Synbranchiformes</taxon>
        <taxon>Mastacembelidae</taxon>
        <taxon>Mastacembelus</taxon>
    </lineage>
</organism>
<dbReference type="InParanoid" id="A0A3Q3S8S1"/>
<evidence type="ECO:0000313" key="6">
    <source>
        <dbReference type="Proteomes" id="UP000261640"/>
    </source>
</evidence>